<accession>A0A9Q0EH67</accession>
<dbReference type="Proteomes" id="UP001148018">
    <property type="component" value="Unassembled WGS sequence"/>
</dbReference>
<reference evidence="2" key="1">
    <citation type="submission" date="2022-07" db="EMBL/GenBank/DDBJ databases">
        <title>Chromosome-level genome of Muraenolepis orangiensis.</title>
        <authorList>
            <person name="Kim J."/>
        </authorList>
    </citation>
    <scope>NUCLEOTIDE SEQUENCE</scope>
    <source>
        <strain evidence="2">KU_S4_2022</strain>
        <tissue evidence="2">Muscle</tissue>
    </source>
</reference>
<proteinExistence type="predicted"/>
<dbReference type="OrthoDB" id="10604907at2759"/>
<keyword evidence="3" id="KW-1185">Reference proteome</keyword>
<evidence type="ECO:0000313" key="2">
    <source>
        <dbReference type="EMBL" id="KAJ3607264.1"/>
    </source>
</evidence>
<dbReference type="EMBL" id="JANIIK010000042">
    <property type="protein sequence ID" value="KAJ3607264.1"/>
    <property type="molecule type" value="Genomic_DNA"/>
</dbReference>
<protein>
    <submittedName>
        <fullName evidence="2">Uncharacterized protein</fullName>
    </submittedName>
</protein>
<dbReference type="AlphaFoldDB" id="A0A9Q0EH67"/>
<organism evidence="2 3">
    <name type="scientific">Muraenolepis orangiensis</name>
    <name type="common">Patagonian moray cod</name>
    <dbReference type="NCBI Taxonomy" id="630683"/>
    <lineage>
        <taxon>Eukaryota</taxon>
        <taxon>Metazoa</taxon>
        <taxon>Chordata</taxon>
        <taxon>Craniata</taxon>
        <taxon>Vertebrata</taxon>
        <taxon>Euteleostomi</taxon>
        <taxon>Actinopterygii</taxon>
        <taxon>Neopterygii</taxon>
        <taxon>Teleostei</taxon>
        <taxon>Neoteleostei</taxon>
        <taxon>Acanthomorphata</taxon>
        <taxon>Zeiogadaria</taxon>
        <taxon>Gadariae</taxon>
        <taxon>Gadiformes</taxon>
        <taxon>Muraenolepidoidei</taxon>
        <taxon>Muraenolepididae</taxon>
        <taxon>Muraenolepis</taxon>
    </lineage>
</organism>
<sequence>MASCPCSLCNRKWPPLRCCRLKAHRLSPFTQPAILESEICESAAAAARTETKQRGGDTGAQGEIVLSGGYGERGGKDGRGGRRVITRRGPGPPSPTWCPGRGDERRARRPYRVRG</sequence>
<comment type="caution">
    <text evidence="2">The sequence shown here is derived from an EMBL/GenBank/DDBJ whole genome shotgun (WGS) entry which is preliminary data.</text>
</comment>
<evidence type="ECO:0000313" key="3">
    <source>
        <dbReference type="Proteomes" id="UP001148018"/>
    </source>
</evidence>
<evidence type="ECO:0000256" key="1">
    <source>
        <dbReference type="SAM" id="MobiDB-lite"/>
    </source>
</evidence>
<feature type="region of interest" description="Disordered" evidence="1">
    <location>
        <begin position="50"/>
        <end position="115"/>
    </location>
</feature>
<gene>
    <name evidence="2" type="ORF">NHX12_026776</name>
</gene>
<name>A0A9Q0EH67_9TELE</name>